<proteinExistence type="predicted"/>
<dbReference type="AlphaFoldDB" id="A0A4Y8KW14"/>
<sequence length="102" mass="11972">METGLIIIEEYCKNSRIESSFVSLLIKEGLINVQVADGHTYLYESQLAELDRFANLYYDLSVNVEGIDIIHNLLKKMENMEKELYILRKRLHVHDNLWEGID</sequence>
<evidence type="ECO:0008006" key="3">
    <source>
        <dbReference type="Google" id="ProtNLM"/>
    </source>
</evidence>
<dbReference type="RefSeq" id="WP_134437186.1">
    <property type="nucleotide sequence ID" value="NZ_SOML01000011.1"/>
</dbReference>
<evidence type="ECO:0000313" key="2">
    <source>
        <dbReference type="Proteomes" id="UP000297861"/>
    </source>
</evidence>
<evidence type="ECO:0000313" key="1">
    <source>
        <dbReference type="EMBL" id="TFD94249.1"/>
    </source>
</evidence>
<accession>A0A4Y8KW14</accession>
<keyword evidence="2" id="KW-1185">Reference proteome</keyword>
<comment type="caution">
    <text evidence="1">The sequence shown here is derived from an EMBL/GenBank/DDBJ whole genome shotgun (WGS) entry which is preliminary data.</text>
</comment>
<dbReference type="Proteomes" id="UP000297861">
    <property type="component" value="Unassembled WGS sequence"/>
</dbReference>
<name>A0A4Y8KW14_9BACT</name>
<protein>
    <recommendedName>
        <fullName evidence="3">MerR family transcriptional regulator</fullName>
    </recommendedName>
</protein>
<gene>
    <name evidence="1" type="ORF">E2605_15935</name>
</gene>
<dbReference type="Gene3D" id="1.10.1660.10">
    <property type="match status" value="1"/>
</dbReference>
<reference evidence="1 2" key="1">
    <citation type="submission" date="2019-03" db="EMBL/GenBank/DDBJ databases">
        <title>San Antonio Military Medical Center submission to MRSN (WRAIR), pending publication.</title>
        <authorList>
            <person name="Blyth D.M."/>
            <person name="Mccarthy S.L."/>
            <person name="Schall S.E."/>
            <person name="Stam J.A."/>
            <person name="Ong A.C."/>
            <person name="Mcgann P.T."/>
        </authorList>
    </citation>
    <scope>NUCLEOTIDE SEQUENCE [LARGE SCALE GENOMIC DNA]</scope>
    <source>
        <strain evidence="1 2">MRSN571793</strain>
    </source>
</reference>
<dbReference type="OrthoDB" id="1494789at2"/>
<dbReference type="EMBL" id="SOML01000011">
    <property type="protein sequence ID" value="TFD94249.1"/>
    <property type="molecule type" value="Genomic_DNA"/>
</dbReference>
<organism evidence="1 2">
    <name type="scientific">Dysgonomonas capnocytophagoides</name>
    <dbReference type="NCBI Taxonomy" id="45254"/>
    <lineage>
        <taxon>Bacteria</taxon>
        <taxon>Pseudomonadati</taxon>
        <taxon>Bacteroidota</taxon>
        <taxon>Bacteroidia</taxon>
        <taxon>Bacteroidales</taxon>
        <taxon>Dysgonomonadaceae</taxon>
        <taxon>Dysgonomonas</taxon>
    </lineage>
</organism>
<dbReference type="Pfam" id="PF13591">
    <property type="entry name" value="MerR_2"/>
    <property type="match status" value="1"/>
</dbReference>